<dbReference type="RefSeq" id="WP_057952336.1">
    <property type="nucleotide sequence ID" value="NZ_CP013118.1"/>
</dbReference>
<evidence type="ECO:0000313" key="2">
    <source>
        <dbReference type="Proteomes" id="UP000064893"/>
    </source>
</evidence>
<dbReference type="STRING" id="1307839.L21SP5_01162"/>
<sequence length="131" mass="14807">MSEYKCPHCNAHLKVCDNIILSAERPNGEAGLFLLHPELGNYNVIHNEGFIPEEGETLKFYCPVCHKSLTSNKANELAKINMVDDSGSVYEIHFSQTKGEKSTYKIEGESVEIFGDHSSKYLNYFNLSQMK</sequence>
<protein>
    <submittedName>
        <fullName evidence="1">Uncharacterized protein</fullName>
    </submittedName>
</protein>
<dbReference type="KEGG" id="blq:L21SP5_01162"/>
<dbReference type="EMBL" id="CP013118">
    <property type="protein sequence ID" value="ALO14821.1"/>
    <property type="molecule type" value="Genomic_DNA"/>
</dbReference>
<accession>A0A0S2HXV7</accession>
<name>A0A0S2HXV7_9BACT</name>
<organism evidence="1 2">
    <name type="scientific">Salinivirga cyanobacteriivorans</name>
    <dbReference type="NCBI Taxonomy" id="1307839"/>
    <lineage>
        <taxon>Bacteria</taxon>
        <taxon>Pseudomonadati</taxon>
        <taxon>Bacteroidota</taxon>
        <taxon>Bacteroidia</taxon>
        <taxon>Bacteroidales</taxon>
        <taxon>Salinivirgaceae</taxon>
        <taxon>Salinivirga</taxon>
    </lineage>
</organism>
<dbReference type="OrthoDB" id="1118787at2"/>
<dbReference type="Proteomes" id="UP000064893">
    <property type="component" value="Chromosome"/>
</dbReference>
<gene>
    <name evidence="1" type="ORF">L21SP5_01162</name>
</gene>
<reference evidence="1 2" key="1">
    <citation type="submission" date="2015-11" db="EMBL/GenBank/DDBJ databases">
        <title>Description and complete genome sequence of a novel strain predominating in hypersaline microbial mats and representing a new family of the Bacteriodetes phylum.</title>
        <authorList>
            <person name="Spring S."/>
            <person name="Bunk B."/>
            <person name="Sproer C."/>
            <person name="Klenk H.-P."/>
        </authorList>
    </citation>
    <scope>NUCLEOTIDE SEQUENCE [LARGE SCALE GENOMIC DNA]</scope>
    <source>
        <strain evidence="1 2">L21-Spi-D4</strain>
    </source>
</reference>
<evidence type="ECO:0000313" key="1">
    <source>
        <dbReference type="EMBL" id="ALO14821.1"/>
    </source>
</evidence>
<dbReference type="AlphaFoldDB" id="A0A0S2HXV7"/>
<proteinExistence type="predicted"/>
<keyword evidence="2" id="KW-1185">Reference proteome</keyword>